<dbReference type="AlphaFoldDB" id="A0A0G4FGR7"/>
<evidence type="ECO:0000256" key="1">
    <source>
        <dbReference type="SAM" id="MobiDB-lite"/>
    </source>
</evidence>
<reference evidence="3" key="1">
    <citation type="submission" date="2014-11" db="EMBL/GenBank/DDBJ databases">
        <authorList>
            <person name="Otto D Thomas"/>
            <person name="Naeem Raeece"/>
        </authorList>
    </citation>
    <scope>NUCLEOTIDE SEQUENCE</scope>
</reference>
<feature type="compositionally biased region" description="Low complexity" evidence="1">
    <location>
        <begin position="233"/>
        <end position="242"/>
    </location>
</feature>
<accession>A0A0G4FGR7</accession>
<evidence type="ECO:0000256" key="2">
    <source>
        <dbReference type="SAM" id="SignalP"/>
    </source>
</evidence>
<evidence type="ECO:0008006" key="4">
    <source>
        <dbReference type="Google" id="ProtNLM"/>
    </source>
</evidence>
<name>A0A0G4FGR7_9ALVE</name>
<feature type="region of interest" description="Disordered" evidence="1">
    <location>
        <begin position="233"/>
        <end position="262"/>
    </location>
</feature>
<proteinExistence type="predicted"/>
<dbReference type="EMBL" id="CDMZ01000352">
    <property type="protein sequence ID" value="CEM12399.1"/>
    <property type="molecule type" value="Genomic_DNA"/>
</dbReference>
<keyword evidence="2" id="KW-0732">Signal</keyword>
<organism evidence="3">
    <name type="scientific">Chromera velia CCMP2878</name>
    <dbReference type="NCBI Taxonomy" id="1169474"/>
    <lineage>
        <taxon>Eukaryota</taxon>
        <taxon>Sar</taxon>
        <taxon>Alveolata</taxon>
        <taxon>Colpodellida</taxon>
        <taxon>Chromeraceae</taxon>
        <taxon>Chromera</taxon>
    </lineage>
</organism>
<evidence type="ECO:0000313" key="3">
    <source>
        <dbReference type="EMBL" id="CEM12399.1"/>
    </source>
</evidence>
<gene>
    <name evidence="3" type="ORF">Cvel_3302</name>
</gene>
<dbReference type="PhylomeDB" id="A0A0G4FGR7"/>
<sequence length="277" mass="29094">MRFLITFLCIAFVGHVEAALDMPLKFGDLGGAMKLPDFSGLAGGKTTDLKGDGKGKGGFDNVLPFFVAPPAVNSSVTVYSTNAYSIDFFCAEVDDGNSGTEVVGFYVLDVKPPEKDFTFITSTELDFSTVQFDSIVLCQDMLQVVPAGTGFQCILSVGGGVPPDETDVIGATTDELTIKFEDGSQVVSGDEFGAVMLTGVEGNNTMMTEFGIPSSCAAFGELYVQVPKGQGFSVGPSSSSGGKTEEDKTPTGTGEVIWGGGIFNGKRETERGTFKYV</sequence>
<feature type="chain" id="PRO_5005188583" description="Jacalin-type lectin domain-containing protein" evidence="2">
    <location>
        <begin position="19"/>
        <end position="277"/>
    </location>
</feature>
<protein>
    <recommendedName>
        <fullName evidence="4">Jacalin-type lectin domain-containing protein</fullName>
    </recommendedName>
</protein>
<feature type="signal peptide" evidence="2">
    <location>
        <begin position="1"/>
        <end position="18"/>
    </location>
</feature>
<dbReference type="VEuPathDB" id="CryptoDB:Cvel_3302"/>